<evidence type="ECO:0000259" key="5">
    <source>
        <dbReference type="PROSITE" id="PS51669"/>
    </source>
</evidence>
<accession>A0A6J6RPG0</accession>
<dbReference type="Gene3D" id="3.40.50.740">
    <property type="match status" value="1"/>
</dbReference>
<dbReference type="SUPFAM" id="SSF50692">
    <property type="entry name" value="ADC-like"/>
    <property type="match status" value="1"/>
</dbReference>
<dbReference type="InterPro" id="IPR006963">
    <property type="entry name" value="Mopterin_OxRdtase_4Fe-4S_dom"/>
</dbReference>
<evidence type="ECO:0000256" key="3">
    <source>
        <dbReference type="ARBA" id="ARBA00023004"/>
    </source>
</evidence>
<dbReference type="InterPro" id="IPR009010">
    <property type="entry name" value="Asp_de-COase-like_dom_sf"/>
</dbReference>
<dbReference type="Gene3D" id="2.20.25.90">
    <property type="entry name" value="ADC-like domains"/>
    <property type="match status" value="1"/>
</dbReference>
<name>A0A6J6RPG0_9ZZZZ</name>
<protein>
    <submittedName>
        <fullName evidence="6">Unannotated protein</fullName>
    </submittedName>
</protein>
<evidence type="ECO:0000256" key="1">
    <source>
        <dbReference type="ARBA" id="ARBA00010312"/>
    </source>
</evidence>
<dbReference type="PROSITE" id="PS51669">
    <property type="entry name" value="4FE4S_MOW_BIS_MGD"/>
    <property type="match status" value="1"/>
</dbReference>
<dbReference type="Pfam" id="PF00384">
    <property type="entry name" value="Molybdopterin"/>
    <property type="match status" value="1"/>
</dbReference>
<dbReference type="Gene3D" id="2.40.40.20">
    <property type="match status" value="1"/>
</dbReference>
<dbReference type="PANTHER" id="PTHR43742:SF2">
    <property type="entry name" value="ASSIMILATORY NITRATE REDUCTASE CATALYTIC SUBUNIT"/>
    <property type="match status" value="1"/>
</dbReference>
<organism evidence="6">
    <name type="scientific">freshwater metagenome</name>
    <dbReference type="NCBI Taxonomy" id="449393"/>
    <lineage>
        <taxon>unclassified sequences</taxon>
        <taxon>metagenomes</taxon>
        <taxon>ecological metagenomes</taxon>
    </lineage>
</organism>
<keyword evidence="2" id="KW-0479">Metal-binding</keyword>
<dbReference type="Pfam" id="PF01568">
    <property type="entry name" value="Molydop_binding"/>
    <property type="match status" value="1"/>
</dbReference>
<gene>
    <name evidence="6" type="ORF">UFOPK2761_00030</name>
</gene>
<dbReference type="SUPFAM" id="SSF53706">
    <property type="entry name" value="Formate dehydrogenase/DMSO reductase, domains 1-3"/>
    <property type="match status" value="1"/>
</dbReference>
<evidence type="ECO:0000256" key="4">
    <source>
        <dbReference type="ARBA" id="ARBA00023014"/>
    </source>
</evidence>
<feature type="domain" description="4Fe-4S Mo/W bis-MGD-type" evidence="5">
    <location>
        <begin position="1"/>
        <end position="64"/>
    </location>
</feature>
<reference evidence="6" key="1">
    <citation type="submission" date="2020-05" db="EMBL/GenBank/DDBJ databases">
        <authorList>
            <person name="Chiriac C."/>
            <person name="Salcher M."/>
            <person name="Ghai R."/>
            <person name="Kavagutti S V."/>
        </authorList>
    </citation>
    <scope>NUCLEOTIDE SEQUENCE</scope>
</reference>
<dbReference type="InterPro" id="IPR006657">
    <property type="entry name" value="MoPterin_dinucl-bd_dom"/>
</dbReference>
<dbReference type="InterPro" id="IPR050612">
    <property type="entry name" value="Prok_Mopterin_Oxidored"/>
</dbReference>
<evidence type="ECO:0000256" key="2">
    <source>
        <dbReference type="ARBA" id="ARBA00022723"/>
    </source>
</evidence>
<dbReference type="GO" id="GO:0046872">
    <property type="term" value="F:metal ion binding"/>
    <property type="evidence" value="ECO:0007669"/>
    <property type="project" value="UniProtKB-KW"/>
</dbReference>
<dbReference type="PANTHER" id="PTHR43742">
    <property type="entry name" value="TRIMETHYLAMINE-N-OXIDE REDUCTASE"/>
    <property type="match status" value="1"/>
</dbReference>
<comment type="similarity">
    <text evidence="1">Belongs to the prokaryotic molybdopterin-containing oxidoreductase family.</text>
</comment>
<dbReference type="EMBL" id="CAEZYQ010000001">
    <property type="protein sequence ID" value="CAB4724307.1"/>
    <property type="molecule type" value="Genomic_DNA"/>
</dbReference>
<dbReference type="Gene3D" id="3.40.228.10">
    <property type="entry name" value="Dimethylsulfoxide Reductase, domain 2"/>
    <property type="match status" value="1"/>
</dbReference>
<dbReference type="SMART" id="SM00926">
    <property type="entry name" value="Molybdop_Fe4S4"/>
    <property type="match status" value="1"/>
</dbReference>
<dbReference type="Pfam" id="PF04879">
    <property type="entry name" value="Molybdop_Fe4S4"/>
    <property type="match status" value="1"/>
</dbReference>
<keyword evidence="3" id="KW-0408">Iron</keyword>
<dbReference type="InterPro" id="IPR006656">
    <property type="entry name" value="Mopterin_OxRdtase"/>
</dbReference>
<proteinExistence type="inferred from homology"/>
<dbReference type="GO" id="GO:0051536">
    <property type="term" value="F:iron-sulfur cluster binding"/>
    <property type="evidence" value="ECO:0007669"/>
    <property type="project" value="UniProtKB-KW"/>
</dbReference>
<dbReference type="GO" id="GO:0016491">
    <property type="term" value="F:oxidoreductase activity"/>
    <property type="evidence" value="ECO:0007669"/>
    <property type="project" value="InterPro"/>
</dbReference>
<sequence>MTSTRTALTYCRICEPLCGLVAAVEGEPGNERLVSLRPDDEHPLSRGYACPKGLAFADVQNDPERVLQPLRRVAGGAPGEFEQVTWDEALGDIAARLRETIDTYGGTSVGQFFGNPVGFNVTAALWSGALMTALGTGHQYSVGSQDINSRYVASKLLYDSISQVPFPDLRSTDFLLVVGANPLVSRGSGVRAPRVKEHLSAITARGGRVVVLDPRRSETARAFEHVSVEPDSDAFLLASVVQVLAEEDLVAWDAVAAQSVGVETLLDAVKHFPPEATAARTGVDPATVRVLARDLAAAPRAAVYGRTGSCLGRHATLTSVLIDALALLTGNLDREGGVLLGQAVVPFEEVAEKAGRLTYDAQRSRVGDFPDVMGTWPAAIMAEEIRTPGPGQLRALFVLAGNPVLTSPDGPHLADALEELDLLVSLDLYVNETNRHADYVLPATTWLEREDVPFAIVASSPWPHVQHTTAVLAPAGEARPEWEVIDEVARRAGITLLLPAWLGTLTAPLRYAARRVGLRTTPWTLVDLLLRTGPHGDRFGLRRGGLSLRALRSLPRGRMLPPPRGGRLAEVVRHPHGKVDLAPAQLAAEWDRLRSRLEETRDPAYPLRMIGLREMRSQNSWMHNSPTLMKGRNRRHTARIHPDDAAVAGVVDGAPVRIRSAVGAIETLAHLTDEVRPGTIAVPHGWGHAAGWSTANAAGGANSNELASSRVEDVEHLAGMALLNGIPVAVEPV</sequence>
<dbReference type="AlphaFoldDB" id="A0A6J6RPG0"/>
<evidence type="ECO:0000313" key="6">
    <source>
        <dbReference type="EMBL" id="CAB4724307.1"/>
    </source>
</evidence>
<dbReference type="GO" id="GO:0043546">
    <property type="term" value="F:molybdopterin cofactor binding"/>
    <property type="evidence" value="ECO:0007669"/>
    <property type="project" value="InterPro"/>
</dbReference>
<keyword evidence="4" id="KW-0411">Iron-sulfur</keyword>